<dbReference type="EMBL" id="JAGPYM010000015">
    <property type="protein sequence ID" value="KAH6886748.1"/>
    <property type="molecule type" value="Genomic_DNA"/>
</dbReference>
<feature type="region of interest" description="Disordered" evidence="1">
    <location>
        <begin position="25"/>
        <end position="75"/>
    </location>
</feature>
<accession>A0A9P8W1L1</accession>
<dbReference type="SUPFAM" id="SSF57414">
    <property type="entry name" value="Hairpin loop containing domain-like"/>
    <property type="match status" value="1"/>
</dbReference>
<proteinExistence type="predicted"/>
<comment type="caution">
    <text evidence="4">The sequence shown here is derived from an EMBL/GenBank/DDBJ whole genome shotgun (WGS) entry which is preliminary data.</text>
</comment>
<feature type="signal peptide" evidence="2">
    <location>
        <begin position="1"/>
        <end position="21"/>
    </location>
</feature>
<organism evidence="4 5">
    <name type="scientific">Thelonectria olida</name>
    <dbReference type="NCBI Taxonomy" id="1576542"/>
    <lineage>
        <taxon>Eukaryota</taxon>
        <taxon>Fungi</taxon>
        <taxon>Dikarya</taxon>
        <taxon>Ascomycota</taxon>
        <taxon>Pezizomycotina</taxon>
        <taxon>Sordariomycetes</taxon>
        <taxon>Hypocreomycetidae</taxon>
        <taxon>Hypocreales</taxon>
        <taxon>Nectriaceae</taxon>
        <taxon>Thelonectria</taxon>
    </lineage>
</organism>
<evidence type="ECO:0000259" key="3">
    <source>
        <dbReference type="PROSITE" id="PS50948"/>
    </source>
</evidence>
<feature type="domain" description="Apple" evidence="3">
    <location>
        <begin position="412"/>
        <end position="484"/>
    </location>
</feature>
<feature type="chain" id="PRO_5040210052" description="Apple domain-containing protein" evidence="2">
    <location>
        <begin position="22"/>
        <end position="511"/>
    </location>
</feature>
<evidence type="ECO:0000256" key="2">
    <source>
        <dbReference type="SAM" id="SignalP"/>
    </source>
</evidence>
<feature type="compositionally biased region" description="Low complexity" evidence="1">
    <location>
        <begin position="27"/>
        <end position="75"/>
    </location>
</feature>
<protein>
    <recommendedName>
        <fullName evidence="3">Apple domain-containing protein</fullName>
    </recommendedName>
</protein>
<name>A0A9P8W1L1_9HYPO</name>
<dbReference type="Gene3D" id="2.60.120.260">
    <property type="entry name" value="Galactose-binding domain-like"/>
    <property type="match status" value="1"/>
</dbReference>
<feature type="domain" description="Apple" evidence="3">
    <location>
        <begin position="101"/>
        <end position="172"/>
    </location>
</feature>
<dbReference type="InterPro" id="IPR003609">
    <property type="entry name" value="Pan_app"/>
</dbReference>
<gene>
    <name evidence="4" type="ORF">B0T10DRAFT_549721</name>
</gene>
<feature type="region of interest" description="Disordered" evidence="1">
    <location>
        <begin position="181"/>
        <end position="223"/>
    </location>
</feature>
<evidence type="ECO:0000313" key="5">
    <source>
        <dbReference type="Proteomes" id="UP000777438"/>
    </source>
</evidence>
<dbReference type="Pfam" id="PF08277">
    <property type="entry name" value="PAN_3"/>
    <property type="match status" value="1"/>
</dbReference>
<reference evidence="4 5" key="1">
    <citation type="journal article" date="2021" name="Nat. Commun.">
        <title>Genetic determinants of endophytism in the Arabidopsis root mycobiome.</title>
        <authorList>
            <person name="Mesny F."/>
            <person name="Miyauchi S."/>
            <person name="Thiergart T."/>
            <person name="Pickel B."/>
            <person name="Atanasova L."/>
            <person name="Karlsson M."/>
            <person name="Huettel B."/>
            <person name="Barry K.W."/>
            <person name="Haridas S."/>
            <person name="Chen C."/>
            <person name="Bauer D."/>
            <person name="Andreopoulos W."/>
            <person name="Pangilinan J."/>
            <person name="LaButti K."/>
            <person name="Riley R."/>
            <person name="Lipzen A."/>
            <person name="Clum A."/>
            <person name="Drula E."/>
            <person name="Henrissat B."/>
            <person name="Kohler A."/>
            <person name="Grigoriev I.V."/>
            <person name="Martin F.M."/>
            <person name="Hacquard S."/>
        </authorList>
    </citation>
    <scope>NUCLEOTIDE SEQUENCE [LARGE SCALE GENOMIC DNA]</scope>
    <source>
        <strain evidence="4 5">MPI-CAGE-CH-0241</strain>
    </source>
</reference>
<evidence type="ECO:0000256" key="1">
    <source>
        <dbReference type="SAM" id="MobiDB-lite"/>
    </source>
</evidence>
<keyword evidence="2" id="KW-0732">Signal</keyword>
<sequence>MTTSRILLLALAGFSFLGVNAGPCRASSSSSSTTPNTPSQTPSSSNTPLQTPSSFQSTTPTTTSSDVSTTSSATSSAPTCQLTIAIEPTNNQDTRRQSAICGRKGLIGNFSHFLKAVTGVTVEQCASECSMTFGCGSIVHESSGWCSLNSGPAFNLQINTNEPAASIFDLSCFSCGDSTSSSTMSSPESTPTGTSDILSTTPLASSTTPATTPSTPTATPGSSYTPFCTLDPTSIEAGPAVIRNPGFEDSTSVNGVTDHSYPWVVANADVRHGTPSLRARNSDWLLYMENPSRSSPASVMQHVDLLGRTPYDFTFWYSIPEIPFETGNEGCRFAIGDDESFEHLQSGGVNFYEAGLIADQYYQASIRFESPSGGTNMPLSLTISCHGTWDDEPIEVKMLVDDIVVPKAPRDCGTRTQREFLRRIPIATKLNVGLDRCIDLCWQTTDCMTITHSDETCRLWRGTSYEEHFQPVENGQSVIYEMVCFSCPAVPDTTPVPSTTTTTTSAAVEAS</sequence>
<evidence type="ECO:0000313" key="4">
    <source>
        <dbReference type="EMBL" id="KAH6886748.1"/>
    </source>
</evidence>
<dbReference type="Proteomes" id="UP000777438">
    <property type="component" value="Unassembled WGS sequence"/>
</dbReference>
<keyword evidence="5" id="KW-1185">Reference proteome</keyword>
<dbReference type="PROSITE" id="PS50948">
    <property type="entry name" value="PAN"/>
    <property type="match status" value="2"/>
</dbReference>
<dbReference type="InterPro" id="IPR006583">
    <property type="entry name" value="PAN-3_domain"/>
</dbReference>
<dbReference type="AlphaFoldDB" id="A0A9P8W1L1"/>